<dbReference type="PRINTS" id="PR00929">
    <property type="entry name" value="ATHOOK"/>
</dbReference>
<dbReference type="InterPro" id="IPR017956">
    <property type="entry name" value="AT_hook_DNA-bd_motif"/>
</dbReference>
<dbReference type="GO" id="GO:0003677">
    <property type="term" value="F:DNA binding"/>
    <property type="evidence" value="ECO:0007669"/>
    <property type="project" value="InterPro"/>
</dbReference>
<gene>
    <name evidence="2" type="ORF">GTHE00462_LOCUS16490</name>
</gene>
<feature type="compositionally biased region" description="Polar residues" evidence="1">
    <location>
        <begin position="71"/>
        <end position="80"/>
    </location>
</feature>
<organism evidence="2">
    <name type="scientific">Guillardia theta</name>
    <name type="common">Cryptophyte</name>
    <name type="synonym">Cryptomonas phi</name>
    <dbReference type="NCBI Taxonomy" id="55529"/>
    <lineage>
        <taxon>Eukaryota</taxon>
        <taxon>Cryptophyceae</taxon>
        <taxon>Pyrenomonadales</taxon>
        <taxon>Geminigeraceae</taxon>
        <taxon>Guillardia</taxon>
    </lineage>
</organism>
<dbReference type="Pfam" id="PF02178">
    <property type="entry name" value="AT_hook"/>
    <property type="match status" value="2"/>
</dbReference>
<sequence length="726" mass="82435">MSRPGSPVPGELCRSSSLSSSLSSVASLSLSPASSDDEDFPLTASHSIRDPTSRGKASGTSEASIKKEEAATQQNDSHSAMTLPCSPSKRYRTCPVTEEDEAEGQKDTDGRGAVVKRGRGRPRKTDSHAANQGKQEVQAAPGRRKRGRPRKVAEDESRHAPARQDLVDDGEDGESRLQRDRRRKLPQESTRSDSLQNRFVMRVISERSRRNKVLLKQNKDGETHNGELEAYGELIEQAHKLVDEQPGGQEPQEDEEANKAFLHFVPFVDMRDVRECMPERLIGCMKKYDLSSNPKRLRGQLLQRLEDPLGSKQEEELVTSLLWISVFHNHVECCVAARQLLQKFLRSARLSLAVFDQDVYNCMVDVGIPEREVGQLLKVEMHAADVTRAQSDATSKKARPPYIIHSKGTRICVKTKMEGWKEGRLMEFDSKQYYYNVEILPPSKYKHPQHKEFPSHEFIAPQEEEEKSTDGKDGILYVGRLFLVIKDAMESRWMRPSKEKRLQWIALILRLLADPRIQQDGTFELRDLDGEMADGHNAREAIASCLHTLVRSWRWEDVKAQLMEVFFDDDVTVSNQSRCQLLRQLWPYSQDTERVHSSLTARLMKTMLGKEVAGDEVGSPMELVELSQLVRKVNFVVEEEELFKEAVESRSREKMNAKDLNIFCLCLEMVVSRLVKASLCSADAKAYAESLSAVFERWQRSLQRSQQGSFLSCRAVLIRVQCCLPC</sequence>
<dbReference type="EMBL" id="HBKN01020990">
    <property type="protein sequence ID" value="CAE2301972.1"/>
    <property type="molecule type" value="Transcribed_RNA"/>
</dbReference>
<evidence type="ECO:0000256" key="1">
    <source>
        <dbReference type="SAM" id="MobiDB-lite"/>
    </source>
</evidence>
<dbReference type="AlphaFoldDB" id="A0A7S4NR14"/>
<evidence type="ECO:0000313" key="2">
    <source>
        <dbReference type="EMBL" id="CAE2301972.1"/>
    </source>
</evidence>
<accession>A0A7S4NR14</accession>
<name>A0A7S4NR14_GUITH</name>
<dbReference type="SMART" id="SM00384">
    <property type="entry name" value="AT_hook"/>
    <property type="match status" value="2"/>
</dbReference>
<feature type="compositionally biased region" description="Low complexity" evidence="1">
    <location>
        <begin position="15"/>
        <end position="34"/>
    </location>
</feature>
<protein>
    <submittedName>
        <fullName evidence="2">Uncharacterized protein</fullName>
    </submittedName>
</protein>
<feature type="compositionally biased region" description="Polar residues" evidence="1">
    <location>
        <begin position="187"/>
        <end position="197"/>
    </location>
</feature>
<proteinExistence type="predicted"/>
<reference evidence="2" key="1">
    <citation type="submission" date="2021-01" db="EMBL/GenBank/DDBJ databases">
        <authorList>
            <person name="Corre E."/>
            <person name="Pelletier E."/>
            <person name="Niang G."/>
            <person name="Scheremetjew M."/>
            <person name="Finn R."/>
            <person name="Kale V."/>
            <person name="Holt S."/>
            <person name="Cochrane G."/>
            <person name="Meng A."/>
            <person name="Brown T."/>
            <person name="Cohen L."/>
        </authorList>
    </citation>
    <scope>NUCLEOTIDE SEQUENCE</scope>
    <source>
        <strain evidence="2">CCMP 2712</strain>
    </source>
</reference>
<feature type="region of interest" description="Disordered" evidence="1">
    <location>
        <begin position="1"/>
        <end position="197"/>
    </location>
</feature>